<keyword evidence="4" id="KW-0904">Protein phosphatase</keyword>
<accession>A0A0K2SMM0</accession>
<dbReference type="STRING" id="1555112.LIP_2406"/>
<dbReference type="Pfam" id="PF19567">
    <property type="entry name" value="CpsB_CapC"/>
    <property type="match status" value="1"/>
</dbReference>
<dbReference type="KEGG" id="lpil:LIP_2406"/>
<evidence type="ECO:0000256" key="5">
    <source>
        <dbReference type="ARBA" id="ARBA00051722"/>
    </source>
</evidence>
<evidence type="ECO:0000256" key="3">
    <source>
        <dbReference type="ARBA" id="ARBA00022801"/>
    </source>
</evidence>
<name>A0A0K2SMM0_LIMPI</name>
<keyword evidence="7" id="KW-1185">Reference proteome</keyword>
<dbReference type="Gene3D" id="3.20.20.140">
    <property type="entry name" value="Metal-dependent hydrolases"/>
    <property type="match status" value="1"/>
</dbReference>
<comment type="similarity">
    <text evidence="1">Belongs to the metallo-dependent hydrolases superfamily. CpsB/CapC family.</text>
</comment>
<keyword evidence="3" id="KW-0378">Hydrolase</keyword>
<dbReference type="AlphaFoldDB" id="A0A0K2SMM0"/>
<organism evidence="6 7">
    <name type="scientific">Limnochorda pilosa</name>
    <dbReference type="NCBI Taxonomy" id="1555112"/>
    <lineage>
        <taxon>Bacteria</taxon>
        <taxon>Bacillati</taxon>
        <taxon>Bacillota</taxon>
        <taxon>Limnochordia</taxon>
        <taxon>Limnochordales</taxon>
        <taxon>Limnochordaceae</taxon>
        <taxon>Limnochorda</taxon>
    </lineage>
</organism>
<reference evidence="7" key="2">
    <citation type="journal article" date="2016" name="Int. J. Syst. Evol. Microbiol.">
        <title>Complete genome sequence and cell structure of Limnochorda pilosa, a Gram-negative spore-former within the phylum Firmicutes.</title>
        <authorList>
            <person name="Watanabe M."/>
            <person name="Kojima H."/>
            <person name="Fukui M."/>
        </authorList>
    </citation>
    <scope>NUCLEOTIDE SEQUENCE [LARGE SCALE GENOMIC DNA]</scope>
    <source>
        <strain evidence="7">HC45</strain>
    </source>
</reference>
<dbReference type="RefSeq" id="WP_068138327.1">
    <property type="nucleotide sequence ID" value="NZ_AP014924.1"/>
</dbReference>
<dbReference type="PIRSF" id="PIRSF016557">
    <property type="entry name" value="Caps_synth_CpsB"/>
    <property type="match status" value="1"/>
</dbReference>
<dbReference type="Proteomes" id="UP000065807">
    <property type="component" value="Chromosome"/>
</dbReference>
<dbReference type="SUPFAM" id="SSF89550">
    <property type="entry name" value="PHP domain-like"/>
    <property type="match status" value="1"/>
</dbReference>
<evidence type="ECO:0000313" key="7">
    <source>
        <dbReference type="Proteomes" id="UP000065807"/>
    </source>
</evidence>
<gene>
    <name evidence="6" type="ORF">LIP_2406</name>
</gene>
<dbReference type="InterPro" id="IPR016195">
    <property type="entry name" value="Pol/histidinol_Pase-like"/>
</dbReference>
<evidence type="ECO:0000313" key="6">
    <source>
        <dbReference type="EMBL" id="BAS28247.1"/>
    </source>
</evidence>
<protein>
    <recommendedName>
        <fullName evidence="2">protein-tyrosine-phosphatase</fullName>
        <ecNumber evidence="2">3.1.3.48</ecNumber>
    </recommendedName>
</protein>
<evidence type="ECO:0000256" key="2">
    <source>
        <dbReference type="ARBA" id="ARBA00013064"/>
    </source>
</evidence>
<dbReference type="PANTHER" id="PTHR39181">
    <property type="entry name" value="TYROSINE-PROTEIN PHOSPHATASE YWQE"/>
    <property type="match status" value="1"/>
</dbReference>
<evidence type="ECO:0000256" key="1">
    <source>
        <dbReference type="ARBA" id="ARBA00005750"/>
    </source>
</evidence>
<evidence type="ECO:0000256" key="4">
    <source>
        <dbReference type="ARBA" id="ARBA00022912"/>
    </source>
</evidence>
<dbReference type="EC" id="3.1.3.48" evidence="2"/>
<proteinExistence type="inferred from homology"/>
<comment type="catalytic activity">
    <reaction evidence="5">
        <text>O-phospho-L-tyrosyl-[protein] + H2O = L-tyrosyl-[protein] + phosphate</text>
        <dbReference type="Rhea" id="RHEA:10684"/>
        <dbReference type="Rhea" id="RHEA-COMP:10136"/>
        <dbReference type="Rhea" id="RHEA-COMP:20101"/>
        <dbReference type="ChEBI" id="CHEBI:15377"/>
        <dbReference type="ChEBI" id="CHEBI:43474"/>
        <dbReference type="ChEBI" id="CHEBI:46858"/>
        <dbReference type="ChEBI" id="CHEBI:61978"/>
        <dbReference type="EC" id="3.1.3.48"/>
    </reaction>
</comment>
<dbReference type="PANTHER" id="PTHR39181:SF1">
    <property type="entry name" value="TYROSINE-PROTEIN PHOSPHATASE YWQE"/>
    <property type="match status" value="1"/>
</dbReference>
<sequence>MIDLHAHLLPGVDDGPATLDDAVRMAETAAASGTRVVVTTPHMQPGGYPYRPSVEQLTDRLNELRVALDERRIPLQVLLGSEVLFSVDVPERLRRREALPLADGPYVLVELAGDEIPYGFEERLFELQLEGYHPILAHPERHPAFQRNPSLVHPLLDRGVLLQITGGSLLGQFGRASLMTAETFVLRGLAHLMASDGHSPERRPPVMKAARARVVELAGPEAALWMTEEAPARIVAGEPLPTTVPVGPARPRRRGLGRTLRRWGHAVRHRMLW</sequence>
<reference evidence="7" key="1">
    <citation type="submission" date="2015-07" db="EMBL/GenBank/DDBJ databases">
        <title>Complete genome sequence and phylogenetic analysis of Limnochorda pilosa.</title>
        <authorList>
            <person name="Watanabe M."/>
            <person name="Kojima H."/>
            <person name="Fukui M."/>
        </authorList>
    </citation>
    <scope>NUCLEOTIDE SEQUENCE [LARGE SCALE GENOMIC DNA]</scope>
    <source>
        <strain evidence="7">HC45</strain>
    </source>
</reference>
<dbReference type="GO" id="GO:0004725">
    <property type="term" value="F:protein tyrosine phosphatase activity"/>
    <property type="evidence" value="ECO:0007669"/>
    <property type="project" value="UniProtKB-EC"/>
</dbReference>
<dbReference type="OrthoDB" id="9788539at2"/>
<dbReference type="EMBL" id="AP014924">
    <property type="protein sequence ID" value="BAS28247.1"/>
    <property type="molecule type" value="Genomic_DNA"/>
</dbReference>
<dbReference type="InterPro" id="IPR016667">
    <property type="entry name" value="Caps_polysacc_synth_CpsB/CapC"/>
</dbReference>
<dbReference type="GO" id="GO:0030145">
    <property type="term" value="F:manganese ion binding"/>
    <property type="evidence" value="ECO:0007669"/>
    <property type="project" value="InterPro"/>
</dbReference>